<evidence type="ECO:0000313" key="2">
    <source>
        <dbReference type="EMBL" id="PIT38486.1"/>
    </source>
</evidence>
<feature type="transmembrane region" description="Helical" evidence="1">
    <location>
        <begin position="20"/>
        <end position="43"/>
    </location>
</feature>
<protein>
    <submittedName>
        <fullName evidence="2">Uncharacterized protein</fullName>
    </submittedName>
</protein>
<dbReference type="Proteomes" id="UP000230202">
    <property type="component" value="Unassembled WGS sequence"/>
</dbReference>
<dbReference type="AlphaFoldDB" id="A0A2N9X5N3"/>
<accession>A0A2N9X5N3</accession>
<evidence type="ECO:0000313" key="3">
    <source>
        <dbReference type="Proteomes" id="UP000230202"/>
    </source>
</evidence>
<sequence length="63" mass="7225">MFIGWIILGCYYWVQNQRNIALICCLLAFVSALGQFAALAFTLRERAAQQIYRALSSKDVKHE</sequence>
<keyword evidence="1" id="KW-0472">Membrane</keyword>
<comment type="caution">
    <text evidence="2">The sequence shown here is derived from an EMBL/GenBank/DDBJ whole genome shotgun (WGS) entry which is preliminary data.</text>
</comment>
<evidence type="ECO:0000256" key="1">
    <source>
        <dbReference type="SAM" id="Phobius"/>
    </source>
</evidence>
<dbReference type="RefSeq" id="WP_100156856.1">
    <property type="nucleotide sequence ID" value="NZ_CP160999.2"/>
</dbReference>
<proteinExistence type="predicted"/>
<dbReference type="EMBL" id="MEIL01000029">
    <property type="protein sequence ID" value="PIT38486.1"/>
    <property type="molecule type" value="Genomic_DNA"/>
</dbReference>
<keyword evidence="1" id="KW-1133">Transmembrane helix</keyword>
<name>A0A2N9X5N3_9NEIS</name>
<organism evidence="2 3">
    <name type="scientific">Snodgrassella alvi</name>
    <dbReference type="NCBI Taxonomy" id="1196083"/>
    <lineage>
        <taxon>Bacteria</taxon>
        <taxon>Pseudomonadati</taxon>
        <taxon>Pseudomonadota</taxon>
        <taxon>Betaproteobacteria</taxon>
        <taxon>Neisseriales</taxon>
        <taxon>Neisseriaceae</taxon>
        <taxon>Snodgrassella</taxon>
    </lineage>
</organism>
<reference evidence="2" key="1">
    <citation type="journal article" date="2017" name="MBio">
        <title>Type VI secretion-mediated competition in the bee gut microbiome.</title>
        <authorList>
            <person name="Steele M.I."/>
            <person name="Kwong W.K."/>
            <person name="Powell J.E."/>
            <person name="Whiteley M."/>
            <person name="Moran N.A."/>
        </authorList>
    </citation>
    <scope>NUCLEOTIDE SEQUENCE [LARGE SCALE GENOMIC DNA]</scope>
    <source>
        <strain evidence="2">WkB273</strain>
    </source>
</reference>
<keyword evidence="3" id="KW-1185">Reference proteome</keyword>
<keyword evidence="1" id="KW-0812">Transmembrane</keyword>
<gene>
    <name evidence="2" type="ORF">BHC54_08050</name>
</gene>